<keyword evidence="1" id="KW-0732">Signal</keyword>
<dbReference type="InterPro" id="IPR013783">
    <property type="entry name" value="Ig-like_fold"/>
</dbReference>
<organism evidence="6 7">
    <name type="scientific">Xyrichtys novacula</name>
    <name type="common">Pearly razorfish</name>
    <name type="synonym">Hemipteronotus novacula</name>
    <dbReference type="NCBI Taxonomy" id="13765"/>
    <lineage>
        <taxon>Eukaryota</taxon>
        <taxon>Metazoa</taxon>
        <taxon>Chordata</taxon>
        <taxon>Craniata</taxon>
        <taxon>Vertebrata</taxon>
        <taxon>Euteleostomi</taxon>
        <taxon>Actinopterygii</taxon>
        <taxon>Neopterygii</taxon>
        <taxon>Teleostei</taxon>
        <taxon>Neoteleostei</taxon>
        <taxon>Acanthomorphata</taxon>
        <taxon>Eupercaria</taxon>
        <taxon>Labriformes</taxon>
        <taxon>Labridae</taxon>
        <taxon>Xyrichtys</taxon>
    </lineage>
</organism>
<dbReference type="PROSITE" id="PS50835">
    <property type="entry name" value="IG_LIKE"/>
    <property type="match status" value="1"/>
</dbReference>
<keyword evidence="4" id="KW-0393">Immunoglobulin domain</keyword>
<dbReference type="EMBL" id="OY660872">
    <property type="protein sequence ID" value="CAJ1063600.1"/>
    <property type="molecule type" value="Genomic_DNA"/>
</dbReference>
<keyword evidence="7" id="KW-1185">Reference proteome</keyword>
<reference evidence="6" key="1">
    <citation type="submission" date="2023-08" db="EMBL/GenBank/DDBJ databases">
        <authorList>
            <person name="Alioto T."/>
            <person name="Alioto T."/>
            <person name="Gomez Garrido J."/>
        </authorList>
    </citation>
    <scope>NUCLEOTIDE SEQUENCE</scope>
</reference>
<protein>
    <submittedName>
        <fullName evidence="6">Interleukin-12 subunit beta</fullName>
    </submittedName>
</protein>
<dbReference type="Gene3D" id="2.60.40.10">
    <property type="entry name" value="Immunoglobulins"/>
    <property type="match status" value="2"/>
</dbReference>
<dbReference type="CDD" id="cd00063">
    <property type="entry name" value="FN3"/>
    <property type="match status" value="1"/>
</dbReference>
<dbReference type="Proteomes" id="UP001178508">
    <property type="component" value="Chromosome 9"/>
</dbReference>
<evidence type="ECO:0000313" key="7">
    <source>
        <dbReference type="Proteomes" id="UP001178508"/>
    </source>
</evidence>
<dbReference type="InterPro" id="IPR019482">
    <property type="entry name" value="IL-12_beta_cen-dom"/>
</dbReference>
<evidence type="ECO:0000256" key="1">
    <source>
        <dbReference type="ARBA" id="ARBA00022729"/>
    </source>
</evidence>
<evidence type="ECO:0000256" key="3">
    <source>
        <dbReference type="ARBA" id="ARBA00023180"/>
    </source>
</evidence>
<dbReference type="Pfam" id="PF10420">
    <property type="entry name" value="IL12p40_C"/>
    <property type="match status" value="1"/>
</dbReference>
<evidence type="ECO:0000256" key="4">
    <source>
        <dbReference type="ARBA" id="ARBA00023319"/>
    </source>
</evidence>
<keyword evidence="2" id="KW-1015">Disulfide bond</keyword>
<evidence type="ECO:0000259" key="5">
    <source>
        <dbReference type="PROSITE" id="PS50835"/>
    </source>
</evidence>
<dbReference type="SUPFAM" id="SSF49265">
    <property type="entry name" value="Fibronectin type III"/>
    <property type="match status" value="2"/>
</dbReference>
<accession>A0AAV1FRK6</accession>
<dbReference type="PANTHER" id="PTHR48485:SF4">
    <property type="entry name" value="INTERLEUKIN-12 SUBUNIT BETA"/>
    <property type="match status" value="1"/>
</dbReference>
<gene>
    <name evidence="6" type="ORF">XNOV1_A013380</name>
</gene>
<dbReference type="InterPro" id="IPR007110">
    <property type="entry name" value="Ig-like_dom"/>
</dbReference>
<dbReference type="InterPro" id="IPR003961">
    <property type="entry name" value="FN3_dom"/>
</dbReference>
<sequence>MPLVIPTEGVLHQQSFTGKTKHTHTHARTHAHAEVGFSPLQADINTATAGWANTDTSAQSSHLTLNKSAHGLEFGSRLICTMRTLFLVVLCAALCYASSDDNQPDVETLMSNVLVLRVPHGKGSRVYVNLTCGEAYQNQPVFWKKNGEALKPALQGNQVRVLVVEMIAGNYTCHHSPDGQYLNHTMILVQLDPDNRTVILQEKSPKEGHIQCSAPNYKGSFHCSWTRTPDRSNAAVLMVKAERYLEKIPCVLDADGSGVHCQDTNCQHNEEQNSISITVYMYSYSRLEAYTKTFYLRDIVRPAKLPNLRISDGRLFSWSYPESWEKPCSYFRLQFQVKVVRNGQSCTDEHPILQNTTEHAQYEVNLKTRRYVFCVRAQDKFTSGPFSHWSNCTVNQAKVEC</sequence>
<evidence type="ECO:0000313" key="6">
    <source>
        <dbReference type="EMBL" id="CAJ1063600.1"/>
    </source>
</evidence>
<dbReference type="InterPro" id="IPR036116">
    <property type="entry name" value="FN3_sf"/>
</dbReference>
<feature type="domain" description="Ig-like" evidence="5">
    <location>
        <begin position="104"/>
        <end position="173"/>
    </location>
</feature>
<dbReference type="InterPro" id="IPR050676">
    <property type="entry name" value="IL-12"/>
</dbReference>
<keyword evidence="3" id="KW-0325">Glycoprotein</keyword>
<evidence type="ECO:0000256" key="2">
    <source>
        <dbReference type="ARBA" id="ARBA00023157"/>
    </source>
</evidence>
<proteinExistence type="predicted"/>
<dbReference type="PANTHER" id="PTHR48485">
    <property type="entry name" value="INTERLEUKIN-12 SUBUNIT BETA-RELATED"/>
    <property type="match status" value="1"/>
</dbReference>
<dbReference type="AlphaFoldDB" id="A0AAV1FRK6"/>
<name>A0AAV1FRK6_XYRNO</name>